<dbReference type="Pfam" id="PF02518">
    <property type="entry name" value="HATPase_c"/>
    <property type="match status" value="1"/>
</dbReference>
<name>A0ABT8ATF7_9HYPH</name>
<evidence type="ECO:0000256" key="8">
    <source>
        <dbReference type="ARBA" id="ARBA00022989"/>
    </source>
</evidence>
<dbReference type="InterPro" id="IPR036097">
    <property type="entry name" value="HisK_dim/P_sf"/>
</dbReference>
<feature type="transmembrane region" description="Helical" evidence="13">
    <location>
        <begin position="115"/>
        <end position="138"/>
    </location>
</feature>
<dbReference type="Gene3D" id="6.10.340.10">
    <property type="match status" value="1"/>
</dbReference>
<evidence type="ECO:0000313" key="17">
    <source>
        <dbReference type="Proteomes" id="UP001244297"/>
    </source>
</evidence>
<evidence type="ECO:0000259" key="15">
    <source>
        <dbReference type="PROSITE" id="PS50885"/>
    </source>
</evidence>
<evidence type="ECO:0000256" key="9">
    <source>
        <dbReference type="ARBA" id="ARBA00023012"/>
    </source>
</evidence>
<evidence type="ECO:0000256" key="11">
    <source>
        <dbReference type="SAM" id="Coils"/>
    </source>
</evidence>
<gene>
    <name evidence="16" type="ORF">QWZ18_21175</name>
</gene>
<keyword evidence="6 13" id="KW-0812">Transmembrane</keyword>
<keyword evidence="9" id="KW-0902">Two-component regulatory system</keyword>
<comment type="caution">
    <text evidence="16">The sequence shown here is derived from an EMBL/GenBank/DDBJ whole genome shotgun (WGS) entry which is preliminary data.</text>
</comment>
<dbReference type="SMART" id="SM00387">
    <property type="entry name" value="HATPase_c"/>
    <property type="match status" value="1"/>
</dbReference>
<dbReference type="Gene3D" id="1.10.287.130">
    <property type="match status" value="1"/>
</dbReference>
<reference evidence="17" key="1">
    <citation type="journal article" date="2019" name="Int. J. Syst. Evol. Microbiol.">
        <title>The Global Catalogue of Microorganisms (GCM) 10K type strain sequencing project: providing services to taxonomists for standard genome sequencing and annotation.</title>
        <authorList>
            <consortium name="The Broad Institute Genomics Platform"/>
            <consortium name="The Broad Institute Genome Sequencing Center for Infectious Disease"/>
            <person name="Wu L."/>
            <person name="Ma J."/>
        </authorList>
    </citation>
    <scope>NUCLEOTIDE SEQUENCE [LARGE SCALE GENOMIC DNA]</scope>
    <source>
        <strain evidence="17">CECT 7806</strain>
    </source>
</reference>
<proteinExistence type="predicted"/>
<dbReference type="GO" id="GO:0005524">
    <property type="term" value="F:ATP binding"/>
    <property type="evidence" value="ECO:0007669"/>
    <property type="project" value="UniProtKB-KW"/>
</dbReference>
<evidence type="ECO:0000256" key="5">
    <source>
        <dbReference type="ARBA" id="ARBA00022679"/>
    </source>
</evidence>
<feature type="domain" description="Histidine kinase" evidence="14">
    <location>
        <begin position="200"/>
        <end position="415"/>
    </location>
</feature>
<dbReference type="CDD" id="cd00075">
    <property type="entry name" value="HATPase"/>
    <property type="match status" value="1"/>
</dbReference>
<feature type="domain" description="HAMP" evidence="15">
    <location>
        <begin position="139"/>
        <end position="192"/>
    </location>
</feature>
<keyword evidence="8 13" id="KW-1133">Transmembrane helix</keyword>
<feature type="coiled-coil region" evidence="11">
    <location>
        <begin position="173"/>
        <end position="229"/>
    </location>
</feature>
<dbReference type="InterPro" id="IPR005467">
    <property type="entry name" value="His_kinase_dom"/>
</dbReference>
<dbReference type="RefSeq" id="WP_238291458.1">
    <property type="nucleotide sequence ID" value="NZ_BPQS01000038.1"/>
</dbReference>
<dbReference type="InterPro" id="IPR003594">
    <property type="entry name" value="HATPase_dom"/>
</dbReference>
<dbReference type="EC" id="2.7.13.3" evidence="3"/>
<comment type="subcellular location">
    <subcellularLocation>
        <location evidence="2">Membrane</location>
    </subcellularLocation>
</comment>
<organism evidence="16 17">
    <name type="scientific">Methylobacterium longum</name>
    <dbReference type="NCBI Taxonomy" id="767694"/>
    <lineage>
        <taxon>Bacteria</taxon>
        <taxon>Pseudomonadati</taxon>
        <taxon>Pseudomonadota</taxon>
        <taxon>Alphaproteobacteria</taxon>
        <taxon>Hyphomicrobiales</taxon>
        <taxon>Methylobacteriaceae</taxon>
        <taxon>Methylobacterium</taxon>
    </lineage>
</organism>
<dbReference type="InterPro" id="IPR004358">
    <property type="entry name" value="Sig_transdc_His_kin-like_C"/>
</dbReference>
<dbReference type="InterPro" id="IPR036890">
    <property type="entry name" value="HATPase_C_sf"/>
</dbReference>
<dbReference type="CDD" id="cd06225">
    <property type="entry name" value="HAMP"/>
    <property type="match status" value="1"/>
</dbReference>
<dbReference type="EMBL" id="JAUFPT010000068">
    <property type="protein sequence ID" value="MDN3573126.1"/>
    <property type="molecule type" value="Genomic_DNA"/>
</dbReference>
<accession>A0ABT8ATF7</accession>
<dbReference type="Proteomes" id="UP001244297">
    <property type="component" value="Unassembled WGS sequence"/>
</dbReference>
<dbReference type="SMART" id="SM00388">
    <property type="entry name" value="HisKA"/>
    <property type="match status" value="1"/>
</dbReference>
<dbReference type="SUPFAM" id="SSF158472">
    <property type="entry name" value="HAMP domain-like"/>
    <property type="match status" value="1"/>
</dbReference>
<evidence type="ECO:0000256" key="2">
    <source>
        <dbReference type="ARBA" id="ARBA00004370"/>
    </source>
</evidence>
<keyword evidence="7" id="KW-0418">Kinase</keyword>
<dbReference type="SUPFAM" id="SSF55874">
    <property type="entry name" value="ATPase domain of HSP90 chaperone/DNA topoisomerase II/histidine kinase"/>
    <property type="match status" value="1"/>
</dbReference>
<evidence type="ECO:0000256" key="3">
    <source>
        <dbReference type="ARBA" id="ARBA00012438"/>
    </source>
</evidence>
<protein>
    <recommendedName>
        <fullName evidence="3">histidine kinase</fullName>
        <ecNumber evidence="3">2.7.13.3</ecNumber>
    </recommendedName>
</protein>
<comment type="catalytic activity">
    <reaction evidence="1">
        <text>ATP + protein L-histidine = ADP + protein N-phospho-L-histidine.</text>
        <dbReference type="EC" id="2.7.13.3"/>
    </reaction>
</comment>
<dbReference type="SMART" id="SM00304">
    <property type="entry name" value="HAMP"/>
    <property type="match status" value="1"/>
</dbReference>
<dbReference type="Gene3D" id="3.30.565.10">
    <property type="entry name" value="Histidine kinase-like ATPase, C-terminal domain"/>
    <property type="match status" value="1"/>
</dbReference>
<dbReference type="PANTHER" id="PTHR45436:SF8">
    <property type="entry name" value="HISTIDINE KINASE"/>
    <property type="match status" value="1"/>
</dbReference>
<evidence type="ECO:0000256" key="10">
    <source>
        <dbReference type="ARBA" id="ARBA00023136"/>
    </source>
</evidence>
<dbReference type="PROSITE" id="PS50885">
    <property type="entry name" value="HAMP"/>
    <property type="match status" value="1"/>
</dbReference>
<evidence type="ECO:0000256" key="13">
    <source>
        <dbReference type="SAM" id="Phobius"/>
    </source>
</evidence>
<evidence type="ECO:0000259" key="14">
    <source>
        <dbReference type="PROSITE" id="PS50109"/>
    </source>
</evidence>
<keyword evidence="10 13" id="KW-0472">Membrane</keyword>
<keyword evidence="16" id="KW-0067">ATP-binding</keyword>
<dbReference type="Pfam" id="PF00512">
    <property type="entry name" value="HisKA"/>
    <property type="match status" value="1"/>
</dbReference>
<dbReference type="InterPro" id="IPR012347">
    <property type="entry name" value="Ferritin-like"/>
</dbReference>
<dbReference type="PRINTS" id="PR00344">
    <property type="entry name" value="BCTRLSENSOR"/>
</dbReference>
<dbReference type="Gene3D" id="1.20.1260.10">
    <property type="match status" value="1"/>
</dbReference>
<dbReference type="InterPro" id="IPR050428">
    <property type="entry name" value="TCS_sensor_his_kinase"/>
</dbReference>
<keyword evidence="16" id="KW-0547">Nucleotide-binding</keyword>
<dbReference type="PROSITE" id="PS50109">
    <property type="entry name" value="HIS_KIN"/>
    <property type="match status" value="1"/>
</dbReference>
<evidence type="ECO:0000313" key="16">
    <source>
        <dbReference type="EMBL" id="MDN3573126.1"/>
    </source>
</evidence>
<keyword evidence="11" id="KW-0175">Coiled coil</keyword>
<feature type="region of interest" description="Disordered" evidence="12">
    <location>
        <begin position="465"/>
        <end position="498"/>
    </location>
</feature>
<keyword evidence="17" id="KW-1185">Reference proteome</keyword>
<evidence type="ECO:0000256" key="7">
    <source>
        <dbReference type="ARBA" id="ARBA00022777"/>
    </source>
</evidence>
<evidence type="ECO:0000256" key="4">
    <source>
        <dbReference type="ARBA" id="ARBA00022553"/>
    </source>
</evidence>
<dbReference type="InterPro" id="IPR003660">
    <property type="entry name" value="HAMP_dom"/>
</dbReference>
<dbReference type="SUPFAM" id="SSF47384">
    <property type="entry name" value="Homodimeric domain of signal transducing histidine kinase"/>
    <property type="match status" value="1"/>
</dbReference>
<sequence length="498" mass="54020">MQNELAQVLRHEARYAAREPAKAVNRIETWISEDLHSVHFAGLFGADGTRLAGNLDARPADLPLDGEVHRIGAQVAIAGRRLNEELWSAAVALSDGSIVVVAHDTDEIDRAKATVIRALGLALVPTLAFSILGGLLLAGRAKRRLASTEAAVARVMRGDLRQRLPVGDAGDEFDRLARDVNGMLDEIERLVEEVRGVGDAVAHDLRTPLTRLRLRLERGRDQARDLDELREAVDQGLAWIDQTLEMVTAVLRIGEIEHGRRCAAFAPVDLGLVASEAAELFEPLAEDKGIVLAMEVDGGMPPVEGDRSLIFEAVSNLLDNAIKFTPPGGKVKVGLIYRDGKAVIFIEDTGSGIAASERDQVFKRFYRAERARQTQGNGLGLGLVAAIAKLHGFSLTVVDGIDGGCRFELGCQMAAGHLDATQYSCALPVVEATEKVDPTTSNLLQEVEHGIAKYQWQMRAPIQRTRTDPNTGWDLNDSKPVDLQGQQAPNQNDGSSKR</sequence>
<keyword evidence="5" id="KW-0808">Transferase</keyword>
<keyword evidence="4" id="KW-0597">Phosphoprotein</keyword>
<dbReference type="Pfam" id="PF00672">
    <property type="entry name" value="HAMP"/>
    <property type="match status" value="1"/>
</dbReference>
<evidence type="ECO:0000256" key="6">
    <source>
        <dbReference type="ARBA" id="ARBA00022692"/>
    </source>
</evidence>
<evidence type="ECO:0000256" key="1">
    <source>
        <dbReference type="ARBA" id="ARBA00000085"/>
    </source>
</evidence>
<dbReference type="InterPro" id="IPR003661">
    <property type="entry name" value="HisK_dim/P_dom"/>
</dbReference>
<evidence type="ECO:0000256" key="12">
    <source>
        <dbReference type="SAM" id="MobiDB-lite"/>
    </source>
</evidence>
<feature type="compositionally biased region" description="Polar residues" evidence="12">
    <location>
        <begin position="484"/>
        <end position="498"/>
    </location>
</feature>
<dbReference type="PANTHER" id="PTHR45436">
    <property type="entry name" value="SENSOR HISTIDINE KINASE YKOH"/>
    <property type="match status" value="1"/>
</dbReference>